<proteinExistence type="predicted"/>
<dbReference type="OrthoDB" id="9807209at2"/>
<gene>
    <name evidence="2" type="ORF">EAH89_16980</name>
</gene>
<feature type="compositionally biased region" description="Polar residues" evidence="1">
    <location>
        <begin position="1"/>
        <end position="22"/>
    </location>
</feature>
<reference evidence="2 3" key="1">
    <citation type="journal article" date="2019" name="Environ. Microbiol.">
        <title>Species interactions and distinct microbial communities in high Arctic permafrost affected cryosols are associated with the CH4 and CO2 gas fluxes.</title>
        <authorList>
            <person name="Altshuler I."/>
            <person name="Hamel J."/>
            <person name="Turney S."/>
            <person name="Magnuson E."/>
            <person name="Levesque R."/>
            <person name="Greer C."/>
            <person name="Whyte L.G."/>
        </authorList>
    </citation>
    <scope>NUCLEOTIDE SEQUENCE [LARGE SCALE GENOMIC DNA]</scope>
    <source>
        <strain evidence="2 3">S9.3B</strain>
    </source>
</reference>
<feature type="region of interest" description="Disordered" evidence="1">
    <location>
        <begin position="1"/>
        <end position="31"/>
    </location>
</feature>
<accession>A0A502FVZ0</accession>
<keyword evidence="2" id="KW-0808">Transferase</keyword>
<organism evidence="2 3">
    <name type="scientific">Muricoccus nepalensis</name>
    <dbReference type="NCBI Taxonomy" id="1854500"/>
    <lineage>
        <taxon>Bacteria</taxon>
        <taxon>Pseudomonadati</taxon>
        <taxon>Pseudomonadota</taxon>
        <taxon>Alphaproteobacteria</taxon>
        <taxon>Acetobacterales</taxon>
        <taxon>Roseomonadaceae</taxon>
        <taxon>Muricoccus</taxon>
    </lineage>
</organism>
<name>A0A502FVZ0_9PROT</name>
<dbReference type="SUPFAM" id="SSF53756">
    <property type="entry name" value="UDP-Glycosyltransferase/glycogen phosphorylase"/>
    <property type="match status" value="1"/>
</dbReference>
<keyword evidence="3" id="KW-1185">Reference proteome</keyword>
<dbReference type="PANTHER" id="PTHR12526">
    <property type="entry name" value="GLYCOSYLTRANSFERASE"/>
    <property type="match status" value="1"/>
</dbReference>
<dbReference type="AlphaFoldDB" id="A0A502FVZ0"/>
<dbReference type="PANTHER" id="PTHR12526:SF600">
    <property type="entry name" value="GLYCOSYL TRANSFERASE GROUP 1"/>
    <property type="match status" value="1"/>
</dbReference>
<dbReference type="Gene3D" id="3.40.50.2000">
    <property type="entry name" value="Glycogen Phosphorylase B"/>
    <property type="match status" value="2"/>
</dbReference>
<dbReference type="Pfam" id="PF13692">
    <property type="entry name" value="Glyco_trans_1_4"/>
    <property type="match status" value="1"/>
</dbReference>
<evidence type="ECO:0000256" key="1">
    <source>
        <dbReference type="SAM" id="MobiDB-lite"/>
    </source>
</evidence>
<evidence type="ECO:0000313" key="2">
    <source>
        <dbReference type="EMBL" id="TPG53216.1"/>
    </source>
</evidence>
<comment type="caution">
    <text evidence="2">The sequence shown here is derived from an EMBL/GenBank/DDBJ whole genome shotgun (WGS) entry which is preliminary data.</text>
</comment>
<protein>
    <submittedName>
        <fullName evidence="2">Glycosyltransferase</fullName>
    </submittedName>
</protein>
<dbReference type="Proteomes" id="UP000317078">
    <property type="component" value="Unassembled WGS sequence"/>
</dbReference>
<evidence type="ECO:0000313" key="3">
    <source>
        <dbReference type="Proteomes" id="UP000317078"/>
    </source>
</evidence>
<dbReference type="GO" id="GO:0016757">
    <property type="term" value="F:glycosyltransferase activity"/>
    <property type="evidence" value="ECO:0007669"/>
    <property type="project" value="TreeGrafter"/>
</dbReference>
<dbReference type="CDD" id="cd03801">
    <property type="entry name" value="GT4_PimA-like"/>
    <property type="match status" value="1"/>
</dbReference>
<dbReference type="EMBL" id="RCZP01000018">
    <property type="protein sequence ID" value="TPG53216.1"/>
    <property type="molecule type" value="Genomic_DNA"/>
</dbReference>
<sequence>MDLAVNTPSLAQQTARRASWQTPGVRDEGRAGTGAELFVSTERPSLLAVCTTAPWPVTNGYTLRVFHLLQELSRVWSITLVSLPSEGGEPPPFDLERFIPYQLEGTVHAYPWRFDQQPLKAAIDQAIELSRPRRAVVWRGAEGAWFDAPQLPAGVVDLIDCVPLDLWSGFLIDPDLRGRYRKLRELGVSAYYSRRTVKSFSSVICAGERDAAWLRWLGREENVHVVPNGVLLPERGAGGARAPQPTLSFIGTLDFEPNVDAALFLARDIWPRVRAARPDAQLLIAGRNPTPEILALRAVEGLDVLANVPDMNAVLARSWLSIAPMRGGVGVKNKVLEAWAASRPVVLTPLAVNGLKVPEGHEDLVQSGAAELAEAVIRLFDSPDLAARMGDEARAHVGQHYAWRNLTGDFDHLLRHAVADDLTHRNHGFGRSFNAELLPSVA</sequence>